<dbReference type="GO" id="GO:0016491">
    <property type="term" value="F:oxidoreductase activity"/>
    <property type="evidence" value="ECO:0007669"/>
    <property type="project" value="TreeGrafter"/>
</dbReference>
<dbReference type="SUPFAM" id="SSF51197">
    <property type="entry name" value="Clavaminate synthase-like"/>
    <property type="match status" value="1"/>
</dbReference>
<dbReference type="InterPro" id="IPR032857">
    <property type="entry name" value="ALKBH4"/>
</dbReference>
<protein>
    <recommendedName>
        <fullName evidence="4">Alpha-ketoglutarate-dependent dioxygenase ABH4</fullName>
    </recommendedName>
</protein>
<dbReference type="GO" id="GO:0070988">
    <property type="term" value="P:demethylation"/>
    <property type="evidence" value="ECO:0007669"/>
    <property type="project" value="InterPro"/>
</dbReference>
<name>A0AAU9TML3_EUPED</name>
<dbReference type="AlphaFoldDB" id="A0AAU9TML3"/>
<evidence type="ECO:0000313" key="3">
    <source>
        <dbReference type="Proteomes" id="UP001153954"/>
    </source>
</evidence>
<comment type="cofactor">
    <cofactor evidence="1">
        <name>Fe(2+)</name>
        <dbReference type="ChEBI" id="CHEBI:29033"/>
    </cofactor>
</comment>
<evidence type="ECO:0000313" key="2">
    <source>
        <dbReference type="EMBL" id="CAH2086790.1"/>
    </source>
</evidence>
<evidence type="ECO:0000256" key="1">
    <source>
        <dbReference type="ARBA" id="ARBA00001954"/>
    </source>
</evidence>
<organism evidence="2 3">
    <name type="scientific">Euphydryas editha</name>
    <name type="common">Edith's checkerspot</name>
    <dbReference type="NCBI Taxonomy" id="104508"/>
    <lineage>
        <taxon>Eukaryota</taxon>
        <taxon>Metazoa</taxon>
        <taxon>Ecdysozoa</taxon>
        <taxon>Arthropoda</taxon>
        <taxon>Hexapoda</taxon>
        <taxon>Insecta</taxon>
        <taxon>Pterygota</taxon>
        <taxon>Neoptera</taxon>
        <taxon>Endopterygota</taxon>
        <taxon>Lepidoptera</taxon>
        <taxon>Glossata</taxon>
        <taxon>Ditrysia</taxon>
        <taxon>Papilionoidea</taxon>
        <taxon>Nymphalidae</taxon>
        <taxon>Nymphalinae</taxon>
        <taxon>Euphydryas</taxon>
    </lineage>
</organism>
<keyword evidence="3" id="KW-1185">Reference proteome</keyword>
<dbReference type="Proteomes" id="UP001153954">
    <property type="component" value="Unassembled WGS sequence"/>
</dbReference>
<dbReference type="PANTHER" id="PTHR12463:SF0">
    <property type="entry name" value="ALPHA-KETOGLUTARATE-DEPENDENT DIOXYGENASE ALKB HOMOLOG 4"/>
    <property type="match status" value="1"/>
</dbReference>
<comment type="caution">
    <text evidence="2">The sequence shown here is derived from an EMBL/GenBank/DDBJ whole genome shotgun (WGS) entry which is preliminary data.</text>
</comment>
<dbReference type="InterPro" id="IPR037151">
    <property type="entry name" value="AlkB-like_sf"/>
</dbReference>
<dbReference type="GO" id="GO:0032451">
    <property type="term" value="F:demethylase activity"/>
    <property type="evidence" value="ECO:0007669"/>
    <property type="project" value="TreeGrafter"/>
</dbReference>
<dbReference type="Gene3D" id="2.60.120.590">
    <property type="entry name" value="Alpha-ketoglutarate-dependent dioxygenase AlkB-like"/>
    <property type="match status" value="1"/>
</dbReference>
<gene>
    <name evidence="2" type="ORF">EEDITHA_LOCUS3122</name>
</gene>
<sequence>MKPRPCGCKGCRTCLICETYYGANALKNTKLLDKEKGYVYCPLCDKAWSGWDIDLYKQHPNHGGNSIEYPGVYIKLDFISKDEEDELVKNIDEVPWDISQSGRRKQNFGPKTNFKKQKIVAGNFDGFPKFSKYLQDRFNEVDLLRGYEVIEQCSLEYDPTKGASIDPHIDDCWIWGERIVTVNLLSDSVLTMTPYKGDKKKYNLFCAENYPPLVETDGSINIDLIDKGQSMLEICKPLEDNDVIIRIPMIRRSLLVIYGESRYHWEHAVLREDITARRVCLAYREFTPPYMSNGIHKEIGQEIRKKAKNFWNHKERYKNCLNNKEVEKLTIK</sequence>
<accession>A0AAU9TML3</accession>
<dbReference type="EMBL" id="CAKOGL010000005">
    <property type="protein sequence ID" value="CAH2086790.1"/>
    <property type="molecule type" value="Genomic_DNA"/>
</dbReference>
<reference evidence="2" key="1">
    <citation type="submission" date="2022-03" db="EMBL/GenBank/DDBJ databases">
        <authorList>
            <person name="Tunstrom K."/>
        </authorList>
    </citation>
    <scope>NUCLEOTIDE SEQUENCE</scope>
</reference>
<dbReference type="PANTHER" id="PTHR12463">
    <property type="entry name" value="OXYGENASE-RELATED"/>
    <property type="match status" value="1"/>
</dbReference>
<evidence type="ECO:0008006" key="4">
    <source>
        <dbReference type="Google" id="ProtNLM"/>
    </source>
</evidence>
<proteinExistence type="predicted"/>